<accession>A0ABW1JI37</accession>
<evidence type="ECO:0008006" key="4">
    <source>
        <dbReference type="Google" id="ProtNLM"/>
    </source>
</evidence>
<dbReference type="EMBL" id="JBHSRD010000006">
    <property type="protein sequence ID" value="MFC6008810.1"/>
    <property type="molecule type" value="Genomic_DNA"/>
</dbReference>
<evidence type="ECO:0000313" key="2">
    <source>
        <dbReference type="EMBL" id="MFC6008810.1"/>
    </source>
</evidence>
<organism evidence="2 3">
    <name type="scientific">Angustibacter luteus</name>
    <dbReference type="NCBI Taxonomy" id="658456"/>
    <lineage>
        <taxon>Bacteria</taxon>
        <taxon>Bacillati</taxon>
        <taxon>Actinomycetota</taxon>
        <taxon>Actinomycetes</taxon>
        <taxon>Kineosporiales</taxon>
        <taxon>Kineosporiaceae</taxon>
    </lineage>
</organism>
<feature type="compositionally biased region" description="Basic and acidic residues" evidence="1">
    <location>
        <begin position="72"/>
        <end position="82"/>
    </location>
</feature>
<comment type="caution">
    <text evidence="2">The sequence shown here is derived from an EMBL/GenBank/DDBJ whole genome shotgun (WGS) entry which is preliminary data.</text>
</comment>
<name>A0ABW1JI37_9ACTN</name>
<reference evidence="3" key="1">
    <citation type="journal article" date="2019" name="Int. J. Syst. Evol. Microbiol.">
        <title>The Global Catalogue of Microorganisms (GCM) 10K type strain sequencing project: providing services to taxonomists for standard genome sequencing and annotation.</title>
        <authorList>
            <consortium name="The Broad Institute Genomics Platform"/>
            <consortium name="The Broad Institute Genome Sequencing Center for Infectious Disease"/>
            <person name="Wu L."/>
            <person name="Ma J."/>
        </authorList>
    </citation>
    <scope>NUCLEOTIDE SEQUENCE [LARGE SCALE GENOMIC DNA]</scope>
    <source>
        <strain evidence="3">KACC 14249</strain>
    </source>
</reference>
<keyword evidence="3" id="KW-1185">Reference proteome</keyword>
<proteinExistence type="predicted"/>
<feature type="region of interest" description="Disordered" evidence="1">
    <location>
        <begin position="70"/>
        <end position="100"/>
    </location>
</feature>
<sequence length="100" mass="11194">MPRANRRRRDESDLDVARALGGAARRESHPDGEWFVRSVAGPSSTKAYRCPGCSQEVPAGQPHVVAWPADGARSDADSLGDRRHWHTPCWSRRSHRRPGR</sequence>
<gene>
    <name evidence="2" type="ORF">ACFQDO_16880</name>
</gene>
<evidence type="ECO:0000313" key="3">
    <source>
        <dbReference type="Proteomes" id="UP001596189"/>
    </source>
</evidence>
<dbReference type="Proteomes" id="UP001596189">
    <property type="component" value="Unassembled WGS sequence"/>
</dbReference>
<dbReference type="RefSeq" id="WP_378227116.1">
    <property type="nucleotide sequence ID" value="NZ_BAABFP010000002.1"/>
</dbReference>
<evidence type="ECO:0000256" key="1">
    <source>
        <dbReference type="SAM" id="MobiDB-lite"/>
    </source>
</evidence>
<protein>
    <recommendedName>
        <fullName evidence="4">ATP/GTP-binding protein</fullName>
    </recommendedName>
</protein>